<dbReference type="RefSeq" id="WP_375558228.1">
    <property type="nucleotide sequence ID" value="NZ_JBBVGT010000003.1"/>
</dbReference>
<dbReference type="PANTHER" id="PTHR43364">
    <property type="entry name" value="NADH-SPECIFIC METHYLGLYOXAL REDUCTASE-RELATED"/>
    <property type="match status" value="1"/>
</dbReference>
<dbReference type="PANTHER" id="PTHR43364:SF6">
    <property type="entry name" value="OXIDOREDUCTASE-RELATED"/>
    <property type="match status" value="1"/>
</dbReference>
<keyword evidence="3" id="KW-1185">Reference proteome</keyword>
<accession>A0ABV5CGW6</accession>
<protein>
    <submittedName>
        <fullName evidence="2">Aldo/keto reductase</fullName>
    </submittedName>
</protein>
<feature type="domain" description="NADP-dependent oxidoreductase" evidence="1">
    <location>
        <begin position="15"/>
        <end position="313"/>
    </location>
</feature>
<dbReference type="Gene3D" id="3.20.20.100">
    <property type="entry name" value="NADP-dependent oxidoreductase domain"/>
    <property type="match status" value="1"/>
</dbReference>
<dbReference type="Proteomes" id="UP001580928">
    <property type="component" value="Unassembled WGS sequence"/>
</dbReference>
<organism evidence="2 3">
    <name type="scientific">Albibacterium profundi</name>
    <dbReference type="NCBI Taxonomy" id="3134906"/>
    <lineage>
        <taxon>Bacteria</taxon>
        <taxon>Pseudomonadati</taxon>
        <taxon>Bacteroidota</taxon>
        <taxon>Sphingobacteriia</taxon>
        <taxon>Sphingobacteriales</taxon>
        <taxon>Sphingobacteriaceae</taxon>
        <taxon>Albibacterium</taxon>
    </lineage>
</organism>
<dbReference type="InterPro" id="IPR036812">
    <property type="entry name" value="NAD(P)_OxRdtase_dom_sf"/>
</dbReference>
<evidence type="ECO:0000313" key="3">
    <source>
        <dbReference type="Proteomes" id="UP001580928"/>
    </source>
</evidence>
<evidence type="ECO:0000259" key="1">
    <source>
        <dbReference type="Pfam" id="PF00248"/>
    </source>
</evidence>
<proteinExistence type="predicted"/>
<evidence type="ECO:0000313" key="2">
    <source>
        <dbReference type="EMBL" id="MFB5946699.1"/>
    </source>
</evidence>
<sequence length="316" mass="35014">MKKRNLGASDLSVAPIAFGANVFGWTLDEKASFRILDEFVDHGFDLIDTADTYSTWVPGNQGGESETIIGNWLKNSNKRDKVIIATKLGGDMGQGKKDLSASYVRKAVEASLQRLKIDYIDLYQTHYDDLNTPVEETLEALNKLVEEGKVRYIGTSNLSPERIKESLEASASNNWASYISLQPLYNLHEREKFETQYRDLAKEHNLAVLNFYALASGFLSGKYRSEDDLNKSQRGPGIKKYLDERGFRILSALDKVAGEHNVSQATVAIAWLLHKPAIAAPIASATNSAQLSDLLKSASLSLSQEDMNLLDDASAY</sequence>
<dbReference type="InterPro" id="IPR050523">
    <property type="entry name" value="AKR_Detox_Biosynth"/>
</dbReference>
<reference evidence="2 3" key="1">
    <citation type="submission" date="2024-04" db="EMBL/GenBank/DDBJ databases">
        <title>Albibacterium profundi sp. nov., isolated from sediment of the Challenger Deep of Mariana Trench.</title>
        <authorList>
            <person name="Wang Y."/>
        </authorList>
    </citation>
    <scope>NUCLEOTIDE SEQUENCE [LARGE SCALE GENOMIC DNA]</scope>
    <source>
        <strain evidence="2 3">RHL897</strain>
    </source>
</reference>
<dbReference type="EMBL" id="JBBVGT010000003">
    <property type="protein sequence ID" value="MFB5946699.1"/>
    <property type="molecule type" value="Genomic_DNA"/>
</dbReference>
<comment type="caution">
    <text evidence="2">The sequence shown here is derived from an EMBL/GenBank/DDBJ whole genome shotgun (WGS) entry which is preliminary data.</text>
</comment>
<name>A0ABV5CGW6_9SPHI</name>
<gene>
    <name evidence="2" type="ORF">WKR92_12770</name>
</gene>
<dbReference type="SUPFAM" id="SSF51430">
    <property type="entry name" value="NAD(P)-linked oxidoreductase"/>
    <property type="match status" value="1"/>
</dbReference>
<dbReference type="InterPro" id="IPR023210">
    <property type="entry name" value="NADP_OxRdtase_dom"/>
</dbReference>
<dbReference type="CDD" id="cd19081">
    <property type="entry name" value="AKR_AKR9C1"/>
    <property type="match status" value="1"/>
</dbReference>
<dbReference type="Pfam" id="PF00248">
    <property type="entry name" value="Aldo_ket_red"/>
    <property type="match status" value="1"/>
</dbReference>